<accession>A0ABR3FV13</accession>
<dbReference type="InterPro" id="IPR029058">
    <property type="entry name" value="AB_hydrolase_fold"/>
</dbReference>
<proteinExistence type="inferred from homology"/>
<keyword evidence="2" id="KW-0812">Transmembrane</keyword>
<feature type="non-terminal residue" evidence="7">
    <location>
        <position position="1"/>
    </location>
</feature>
<comment type="caution">
    <text evidence="7">The sequence shown here is derived from an EMBL/GenBank/DDBJ whole genome shotgun (WGS) entry which is preliminary data.</text>
</comment>
<evidence type="ECO:0000256" key="3">
    <source>
        <dbReference type="ARBA" id="ARBA00022989"/>
    </source>
</evidence>
<evidence type="ECO:0000256" key="6">
    <source>
        <dbReference type="ARBA" id="ARBA00034303"/>
    </source>
</evidence>
<evidence type="ECO:0000256" key="5">
    <source>
        <dbReference type="ARBA" id="ARBA00023242"/>
    </source>
</evidence>
<evidence type="ECO:0000313" key="8">
    <source>
        <dbReference type="Proteomes" id="UP001465976"/>
    </source>
</evidence>
<evidence type="ECO:0000256" key="2">
    <source>
        <dbReference type="ARBA" id="ARBA00022692"/>
    </source>
</evidence>
<reference evidence="7 8" key="1">
    <citation type="submission" date="2024-02" db="EMBL/GenBank/DDBJ databases">
        <title>A draft genome for the cacao thread blight pathogen Marasmius crinis-equi.</title>
        <authorList>
            <person name="Cohen S.P."/>
            <person name="Baruah I.K."/>
            <person name="Amoako-Attah I."/>
            <person name="Bukari Y."/>
            <person name="Meinhardt L.W."/>
            <person name="Bailey B.A."/>
        </authorList>
    </citation>
    <scope>NUCLEOTIDE SEQUENCE [LARGE SCALE GENOMIC DNA]</scope>
    <source>
        <strain evidence="7 8">GH-76</strain>
    </source>
</reference>
<evidence type="ECO:0000256" key="4">
    <source>
        <dbReference type="ARBA" id="ARBA00023136"/>
    </source>
</evidence>
<dbReference type="InterPro" id="IPR008547">
    <property type="entry name" value="DUF829_TMEM53"/>
</dbReference>
<organism evidence="7 8">
    <name type="scientific">Marasmius crinis-equi</name>
    <dbReference type="NCBI Taxonomy" id="585013"/>
    <lineage>
        <taxon>Eukaryota</taxon>
        <taxon>Fungi</taxon>
        <taxon>Dikarya</taxon>
        <taxon>Basidiomycota</taxon>
        <taxon>Agaricomycotina</taxon>
        <taxon>Agaricomycetes</taxon>
        <taxon>Agaricomycetidae</taxon>
        <taxon>Agaricales</taxon>
        <taxon>Marasmiineae</taxon>
        <taxon>Marasmiaceae</taxon>
        <taxon>Marasmius</taxon>
    </lineage>
</organism>
<dbReference type="Pfam" id="PF05705">
    <property type="entry name" value="DUF829"/>
    <property type="match status" value="1"/>
</dbReference>
<dbReference type="PANTHER" id="PTHR12265">
    <property type="entry name" value="TRANSMEMBRANE PROTEIN 53"/>
    <property type="match status" value="1"/>
</dbReference>
<protein>
    <recommendedName>
        <fullName evidence="9">Alpha/beta hydrolase</fullName>
    </recommendedName>
</protein>
<keyword evidence="4" id="KW-0472">Membrane</keyword>
<sequence length="102" mass="11775">LYDKLTRTPPPFEPLKRLLNSPNTLPWMDANTPRTYLYSKADELVPFGEVDEHVRKGKDLGLNVRNEVFETAPHVALARTEPARYWGAVKDTWSRALELQRV</sequence>
<dbReference type="SUPFAM" id="SSF53474">
    <property type="entry name" value="alpha/beta-Hydrolases"/>
    <property type="match status" value="1"/>
</dbReference>
<gene>
    <name evidence="7" type="ORF">V5O48_003010</name>
</gene>
<evidence type="ECO:0008006" key="9">
    <source>
        <dbReference type="Google" id="ProtNLM"/>
    </source>
</evidence>
<evidence type="ECO:0000256" key="1">
    <source>
        <dbReference type="ARBA" id="ARBA00007387"/>
    </source>
</evidence>
<keyword evidence="8" id="KW-1185">Reference proteome</keyword>
<dbReference type="Proteomes" id="UP001465976">
    <property type="component" value="Unassembled WGS sequence"/>
</dbReference>
<name>A0ABR3FV13_9AGAR</name>
<comment type="subcellular location">
    <subcellularLocation>
        <location evidence="6">Nucleus outer membrane</location>
        <topology evidence="6">Single-pass membrane protein</topology>
    </subcellularLocation>
</comment>
<keyword evidence="3" id="KW-1133">Transmembrane helix</keyword>
<comment type="similarity">
    <text evidence="1">Belongs to the TMEM53 family.</text>
</comment>
<keyword evidence="5" id="KW-0539">Nucleus</keyword>
<dbReference type="PANTHER" id="PTHR12265:SF30">
    <property type="entry name" value="TRANSMEMBRANE PROTEIN 53"/>
    <property type="match status" value="1"/>
</dbReference>
<evidence type="ECO:0000313" key="7">
    <source>
        <dbReference type="EMBL" id="KAL0578970.1"/>
    </source>
</evidence>
<dbReference type="EMBL" id="JBAHYK010000076">
    <property type="protein sequence ID" value="KAL0578970.1"/>
    <property type="molecule type" value="Genomic_DNA"/>
</dbReference>